<dbReference type="PANTHER" id="PTHR43762">
    <property type="entry name" value="L-GULONOLACTONE OXIDASE"/>
    <property type="match status" value="1"/>
</dbReference>
<name>A0A3G5AHT0_9VIRU</name>
<organism evidence="4">
    <name type="scientific">Sylvanvirus sp</name>
    <dbReference type="NCBI Taxonomy" id="2487774"/>
    <lineage>
        <taxon>Viruses</taxon>
    </lineage>
</organism>
<dbReference type="GO" id="GO:0071949">
    <property type="term" value="F:FAD binding"/>
    <property type="evidence" value="ECO:0007669"/>
    <property type="project" value="InterPro"/>
</dbReference>
<dbReference type="InterPro" id="IPR006094">
    <property type="entry name" value="Oxid_FAD_bind_N"/>
</dbReference>
<dbReference type="InterPro" id="IPR016167">
    <property type="entry name" value="FAD-bd_PCMH_sub1"/>
</dbReference>
<keyword evidence="1" id="KW-0285">Flavoprotein</keyword>
<dbReference type="GO" id="GO:0080049">
    <property type="term" value="F:L-gulono-1,4-lactone dehydrogenase activity"/>
    <property type="evidence" value="ECO:0007669"/>
    <property type="project" value="TreeGrafter"/>
</dbReference>
<dbReference type="Gene3D" id="3.30.43.10">
    <property type="entry name" value="Uridine Diphospho-n-acetylenolpyruvylglucosamine Reductase, domain 2"/>
    <property type="match status" value="1"/>
</dbReference>
<dbReference type="InterPro" id="IPR016169">
    <property type="entry name" value="FAD-bd_PCMH_sub2"/>
</dbReference>
<dbReference type="SUPFAM" id="SSF56176">
    <property type="entry name" value="FAD-binding/transporter-associated domain-like"/>
    <property type="match status" value="1"/>
</dbReference>
<evidence type="ECO:0000256" key="2">
    <source>
        <dbReference type="ARBA" id="ARBA00022827"/>
    </source>
</evidence>
<protein>
    <submittedName>
        <fullName evidence="4">FAD-binding oxidoreductase</fullName>
    </submittedName>
</protein>
<dbReference type="InterPro" id="IPR036318">
    <property type="entry name" value="FAD-bd_PCMH-like_sf"/>
</dbReference>
<dbReference type="SUPFAM" id="SSF55103">
    <property type="entry name" value="FAD-linked oxidases, C-terminal domain"/>
    <property type="match status" value="1"/>
</dbReference>
<gene>
    <name evidence="4" type="ORF">Sylvanvirus8_13</name>
</gene>
<dbReference type="InterPro" id="IPR016164">
    <property type="entry name" value="FAD-linked_Oxase-like_C"/>
</dbReference>
<dbReference type="InterPro" id="IPR010031">
    <property type="entry name" value="FAD_lactone_oxidase-like"/>
</dbReference>
<feature type="domain" description="FAD-binding PCMH-type" evidence="3">
    <location>
        <begin position="10"/>
        <end position="179"/>
    </location>
</feature>
<evidence type="ECO:0000313" key="4">
    <source>
        <dbReference type="EMBL" id="AYV86757.1"/>
    </source>
</evidence>
<dbReference type="GO" id="GO:0016899">
    <property type="term" value="F:oxidoreductase activity, acting on the CH-OH group of donors, oxygen as acceptor"/>
    <property type="evidence" value="ECO:0007669"/>
    <property type="project" value="InterPro"/>
</dbReference>
<dbReference type="PANTHER" id="PTHR43762:SF1">
    <property type="entry name" value="D-ARABINONO-1,4-LACTONE OXIDASE"/>
    <property type="match status" value="1"/>
</dbReference>
<proteinExistence type="predicted"/>
<accession>A0A3G5AHT0</accession>
<keyword evidence="2" id="KW-0274">FAD</keyword>
<evidence type="ECO:0000256" key="1">
    <source>
        <dbReference type="ARBA" id="ARBA00022630"/>
    </source>
</evidence>
<dbReference type="EMBL" id="MK072514">
    <property type="protein sequence ID" value="AYV86757.1"/>
    <property type="molecule type" value="Genomic_DNA"/>
</dbReference>
<dbReference type="Pfam" id="PF01565">
    <property type="entry name" value="FAD_binding_4"/>
    <property type="match status" value="1"/>
</dbReference>
<dbReference type="Gene3D" id="3.30.465.10">
    <property type="match status" value="1"/>
</dbReference>
<sequence length="455" mass="52792">MYANDASELNRTLVSQVFRPTHIDDLQHFVQRTNPKPICIRGAGYSLGGQTLYPNAILIDMALLHRISDLKVLKRRVTVEAGCTWRHLQRVIDPHQLSVQIMQSYACFSIGGAISVNCHGRYAGKGALITSIRWIDVIVAKGDLIRASRYSHKHLFYGCIGGYGGLGIIVRACLKLDLNEKLQRQVIRTPLSDYPHYFQSHRRDIDSTSSPLVFHNADISLPDFKQATIINWKRVSIETPVTEQARLKPVHVQTMWERLVRAWYTASEFTKSLRFHLVDPLQLQDRAVVWRNFEAGYDVAELMPLTTMGVTTYSLQEYFVPIQHFQSFTRLLKQILTQYAVNVSNISIRHVPADKESLLSWCPQEGFAFVLFYWHSLVMLDDSFQYVRMWSRVLIDAALELGGSFYMPYQVYATVMQFKKAYPRHKEFFVLKENIDPCNRFRNHLWKEYYRKDSL</sequence>
<dbReference type="InterPro" id="IPR016166">
    <property type="entry name" value="FAD-bd_PCMH"/>
</dbReference>
<dbReference type="PROSITE" id="PS51387">
    <property type="entry name" value="FAD_PCMH"/>
    <property type="match status" value="1"/>
</dbReference>
<evidence type="ECO:0000259" key="3">
    <source>
        <dbReference type="PROSITE" id="PS51387"/>
    </source>
</evidence>
<reference evidence="4" key="1">
    <citation type="submission" date="2018-10" db="EMBL/GenBank/DDBJ databases">
        <title>Hidden diversity of soil giant viruses.</title>
        <authorList>
            <person name="Schulz F."/>
            <person name="Alteio L."/>
            <person name="Goudeau D."/>
            <person name="Ryan E.M."/>
            <person name="Malmstrom R.R."/>
            <person name="Blanchard J."/>
            <person name="Woyke T."/>
        </authorList>
    </citation>
    <scope>NUCLEOTIDE SEQUENCE</scope>
    <source>
        <strain evidence="4">SYV1</strain>
    </source>
</reference>